<accession>A0A934VBZ0</accession>
<comment type="caution">
    <text evidence="1">The sequence shown here is derived from an EMBL/GenBank/DDBJ whole genome shotgun (WGS) entry which is preliminary data.</text>
</comment>
<dbReference type="RefSeq" id="WP_200350894.1">
    <property type="nucleotide sequence ID" value="NZ_BAABHZ010000006.1"/>
</dbReference>
<name>A0A934VBZ0_9BACT</name>
<reference evidence="1" key="1">
    <citation type="submission" date="2021-01" db="EMBL/GenBank/DDBJ databases">
        <title>Modified the classification status of verrucomicrobia.</title>
        <authorList>
            <person name="Feng X."/>
        </authorList>
    </citation>
    <scope>NUCLEOTIDE SEQUENCE</scope>
    <source>
        <strain evidence="1">JCM 18052</strain>
    </source>
</reference>
<evidence type="ECO:0000313" key="2">
    <source>
        <dbReference type="Proteomes" id="UP000600139"/>
    </source>
</evidence>
<evidence type="ECO:0000313" key="1">
    <source>
        <dbReference type="EMBL" id="MBK1815934.1"/>
    </source>
</evidence>
<proteinExistence type="predicted"/>
<gene>
    <name evidence="1" type="ORF">JIN84_09910</name>
</gene>
<protein>
    <submittedName>
        <fullName evidence="1">Uncharacterized protein</fullName>
    </submittedName>
</protein>
<dbReference type="Proteomes" id="UP000600139">
    <property type="component" value="Unassembled WGS sequence"/>
</dbReference>
<sequence length="50" mass="5671">MKLLSKITSVIIAAITTNIRSEKPRMGEEFAKKLETLPLTGWRRRGLNSN</sequence>
<keyword evidence="2" id="KW-1185">Reference proteome</keyword>
<organism evidence="1 2">
    <name type="scientific">Luteolibacter yonseiensis</name>
    <dbReference type="NCBI Taxonomy" id="1144680"/>
    <lineage>
        <taxon>Bacteria</taxon>
        <taxon>Pseudomonadati</taxon>
        <taxon>Verrucomicrobiota</taxon>
        <taxon>Verrucomicrobiia</taxon>
        <taxon>Verrucomicrobiales</taxon>
        <taxon>Verrucomicrobiaceae</taxon>
        <taxon>Luteolibacter</taxon>
    </lineage>
</organism>
<dbReference type="AlphaFoldDB" id="A0A934VBZ0"/>
<dbReference type="EMBL" id="JAENIK010000011">
    <property type="protein sequence ID" value="MBK1815934.1"/>
    <property type="molecule type" value="Genomic_DNA"/>
</dbReference>